<proteinExistence type="predicted"/>
<dbReference type="Proteomes" id="UP000730481">
    <property type="component" value="Unassembled WGS sequence"/>
</dbReference>
<reference evidence="1" key="2">
    <citation type="submission" date="2020-02" db="EMBL/GenBank/DDBJ databases">
        <title>Identification and distribution of gene clusters putatively required for synthesis of sphingolipid metabolism inhibitors in phylogenetically diverse species of the filamentous fungus Fusarium.</title>
        <authorList>
            <person name="Kim H.-S."/>
            <person name="Busman M."/>
            <person name="Brown D.W."/>
            <person name="Divon H."/>
            <person name="Uhlig S."/>
            <person name="Proctor R.H."/>
        </authorList>
    </citation>
    <scope>NUCLEOTIDE SEQUENCE</scope>
    <source>
        <strain evidence="1">NRRL 25174</strain>
    </source>
</reference>
<dbReference type="AlphaFoldDB" id="A0A9P5E248"/>
<dbReference type="EMBL" id="PVQB02000004">
    <property type="protein sequence ID" value="KAF4345897.1"/>
    <property type="molecule type" value="Genomic_DNA"/>
</dbReference>
<organism evidence="1 2">
    <name type="scientific">Fusarium beomiforme</name>
    <dbReference type="NCBI Taxonomy" id="44412"/>
    <lineage>
        <taxon>Eukaryota</taxon>
        <taxon>Fungi</taxon>
        <taxon>Dikarya</taxon>
        <taxon>Ascomycota</taxon>
        <taxon>Pezizomycotina</taxon>
        <taxon>Sordariomycetes</taxon>
        <taxon>Hypocreomycetidae</taxon>
        <taxon>Hypocreales</taxon>
        <taxon>Nectriaceae</taxon>
        <taxon>Fusarium</taxon>
        <taxon>Fusarium burgessii species complex</taxon>
    </lineage>
</organism>
<name>A0A9P5E248_9HYPO</name>
<protein>
    <submittedName>
        <fullName evidence="1">Uncharacterized protein</fullName>
    </submittedName>
</protein>
<evidence type="ECO:0000313" key="2">
    <source>
        <dbReference type="Proteomes" id="UP000730481"/>
    </source>
</evidence>
<accession>A0A9P5E248</accession>
<evidence type="ECO:0000313" key="1">
    <source>
        <dbReference type="EMBL" id="KAF4345897.1"/>
    </source>
</evidence>
<feature type="non-terminal residue" evidence="1">
    <location>
        <position position="1"/>
    </location>
</feature>
<gene>
    <name evidence="1" type="ORF">FBEOM_134</name>
</gene>
<keyword evidence="2" id="KW-1185">Reference proteome</keyword>
<reference evidence="1" key="1">
    <citation type="journal article" date="2017" name="Mycologia">
        <title>Fusarium algeriense, sp. nov., a novel toxigenic crown rot pathogen of durum wheat from Algeria is nested in the Fusarium burgessii species complex.</title>
        <authorList>
            <person name="Laraba I."/>
            <person name="Keddad A."/>
            <person name="Boureghda H."/>
            <person name="Abdallah N."/>
            <person name="Vaughan M.M."/>
            <person name="Proctor R.H."/>
            <person name="Busman M."/>
            <person name="O'Donnell K."/>
        </authorList>
    </citation>
    <scope>NUCLEOTIDE SEQUENCE</scope>
    <source>
        <strain evidence="1">NRRL 25174</strain>
    </source>
</reference>
<sequence length="88" mass="9878">MEVLALVLCDVCRMPIPVCCEFLGLAAPPMLQFVDPLMISSRRVVSRDPAILRPVLRSMSPCLLRDLAHRANQTCEIQFKWNPRTAVG</sequence>
<comment type="caution">
    <text evidence="1">The sequence shown here is derived from an EMBL/GenBank/DDBJ whole genome shotgun (WGS) entry which is preliminary data.</text>
</comment>